<dbReference type="Gene3D" id="2.60.120.260">
    <property type="entry name" value="Galactose-binding domain-like"/>
    <property type="match status" value="1"/>
</dbReference>
<evidence type="ECO:0000256" key="6">
    <source>
        <dbReference type="ARBA" id="ARBA00023180"/>
    </source>
</evidence>
<dbReference type="InterPro" id="IPR026891">
    <property type="entry name" value="Fn3-like"/>
</dbReference>
<dbReference type="Proteomes" id="UP000178129">
    <property type="component" value="Unassembled WGS sequence"/>
</dbReference>
<dbReference type="InterPro" id="IPR050288">
    <property type="entry name" value="Cellulose_deg_GH3"/>
</dbReference>
<comment type="catalytic activity">
    <reaction evidence="1 10">
        <text>Hydrolysis of terminal, non-reducing beta-D-glucosyl residues with release of beta-D-glucose.</text>
        <dbReference type="EC" id="3.2.1.21"/>
    </reaction>
</comment>
<reference evidence="13" key="1">
    <citation type="submission" date="2016-03" db="EMBL/GenBank/DDBJ databases">
        <authorList>
            <person name="Ploux O."/>
        </authorList>
    </citation>
    <scope>NUCLEOTIDE SEQUENCE [LARGE SCALE GENOMIC DNA]</scope>
    <source>
        <strain evidence="13">UK7</strain>
    </source>
</reference>
<comment type="similarity">
    <text evidence="3 10">Belongs to the glycosyl hydrolase 3 family.</text>
</comment>
<dbReference type="InterPro" id="IPR002772">
    <property type="entry name" value="Glyco_hydro_3_C"/>
</dbReference>
<sequence>MVIVRQKSNNSMDIDYVISEATVREKVQLTAGHDFWHTAPIPRLSVPSIKFSDGPNGVRGSKFFDSVPGVCIPCGSGLGATWNKTLLKAAGVLLSQECKVKGAHAWLGPTVNMHRSPLNGRGFESFSEDPFLSGILAAKIIEGVQSGGSAAVLKHFVANDQETEKRSVDVVISDRALREIYLLPFQLALRYGKPDAVMSSYNKVQGMHCSESKNLLRDILRTEWGFDGLIMSDWFGTYSTDAAFAAGLDLEMPGPSRHRSTAALLALSIGKLQMKDVDAAASNVLRFVQKLSRQEVASVERTRNLPEDMSLNRQLATESIVLLKNDSGILPLRPDCGSLALIGPNVKNAAACGGGSASLNPYYTTSAFEGIVSQIAPGTEVKYEAGVYSHFLLPVLNKNNVVNEDGLPGVTIEFFHESYSNRDRVSFDKTTLPEAAYQLMDYKQAQNDETFYISMRGMFIPECSGTYEFGLASFGVSDLYINGELTIDNSTTQEVGGMFFGNGSKESRATFEMEQGKEYLFRMEAGSASTSKLSGGMIDLPGGACRLGACLKLNPEEGIRRAVEVAKSCKNVIVVAGLNGDYEKEGRDRMDMDMPAGYDALISAVLAVQPSTIVVTQAGTPISMPWRSEAQSLIHTWYGGNESGNALADIIFGKANPSGKLPMTFPDRLENTASFLTFGSDNGKARYDEGIFVGYRYHDAVGRGVAFPFGHGLSYTKFALRDLKVSSERIEVVVENTGGRAGSETLQLYISRDRKTSVFKRPVKELKGFEKVTLEAKQVMSVTIPIDKYSTAVWDEKRDAWACEKGQYTASVFGGEQCLKGTFELARTAYWNGL</sequence>
<evidence type="ECO:0000256" key="7">
    <source>
        <dbReference type="ARBA" id="ARBA00023277"/>
    </source>
</evidence>
<evidence type="ECO:0000313" key="12">
    <source>
        <dbReference type="EMBL" id="CZT04652.1"/>
    </source>
</evidence>
<dbReference type="InterPro" id="IPR019800">
    <property type="entry name" value="Glyco_hydro_3_AS"/>
</dbReference>
<accession>A0A1E1L2C0</accession>
<dbReference type="PROSITE" id="PS51820">
    <property type="entry name" value="PA14"/>
    <property type="match status" value="1"/>
</dbReference>
<feature type="domain" description="PA14" evidence="11">
    <location>
        <begin position="405"/>
        <end position="563"/>
    </location>
</feature>
<dbReference type="InterPro" id="IPR036962">
    <property type="entry name" value="Glyco_hydro_3_N_sf"/>
</dbReference>
<dbReference type="InterPro" id="IPR036881">
    <property type="entry name" value="Glyco_hydro_3_C_sf"/>
</dbReference>
<dbReference type="Pfam" id="PF14310">
    <property type="entry name" value="Fn3-like"/>
    <property type="match status" value="1"/>
</dbReference>
<evidence type="ECO:0000259" key="11">
    <source>
        <dbReference type="PROSITE" id="PS51820"/>
    </source>
</evidence>
<keyword evidence="8 10" id="KW-0326">Glycosidase</keyword>
<evidence type="ECO:0000256" key="3">
    <source>
        <dbReference type="ARBA" id="ARBA00005336"/>
    </source>
</evidence>
<comment type="caution">
    <text evidence="12">The sequence shown here is derived from an EMBL/GenBank/DDBJ whole genome shotgun (WGS) entry which is preliminary data.</text>
</comment>
<dbReference type="PROSITE" id="PS00775">
    <property type="entry name" value="GLYCOSYL_HYDROL_F3"/>
    <property type="match status" value="1"/>
</dbReference>
<evidence type="ECO:0000256" key="9">
    <source>
        <dbReference type="ARBA" id="ARBA00023326"/>
    </source>
</evidence>
<evidence type="ECO:0000256" key="1">
    <source>
        <dbReference type="ARBA" id="ARBA00000448"/>
    </source>
</evidence>
<dbReference type="EC" id="3.2.1.21" evidence="4 10"/>
<dbReference type="InterPro" id="IPR037524">
    <property type="entry name" value="PA14/GLEYA"/>
</dbReference>
<dbReference type="AlphaFoldDB" id="A0A1E1L2C0"/>
<proteinExistence type="inferred from homology"/>
<dbReference type="InParanoid" id="A0A1E1L2C0"/>
<dbReference type="Gene3D" id="3.20.20.300">
    <property type="entry name" value="Glycoside hydrolase, family 3, N-terminal domain"/>
    <property type="match status" value="1"/>
</dbReference>
<dbReference type="Pfam" id="PF01915">
    <property type="entry name" value="Glyco_hydro_3_C"/>
    <property type="match status" value="1"/>
</dbReference>
<protein>
    <recommendedName>
        <fullName evidence="4 10">beta-glucosidase</fullName>
        <ecNumber evidence="4 10">3.2.1.21</ecNumber>
    </recommendedName>
</protein>
<gene>
    <name evidence="12" type="ORF">RCO7_05532</name>
</gene>
<comment type="pathway">
    <text evidence="2 10">Glycan metabolism; cellulose degradation.</text>
</comment>
<dbReference type="EMBL" id="FJUW01000033">
    <property type="protein sequence ID" value="CZT04652.1"/>
    <property type="molecule type" value="Genomic_DNA"/>
</dbReference>
<dbReference type="SUPFAM" id="SSF51445">
    <property type="entry name" value="(Trans)glycosidases"/>
    <property type="match status" value="1"/>
</dbReference>
<dbReference type="InterPro" id="IPR001764">
    <property type="entry name" value="Glyco_hydro_3_N"/>
</dbReference>
<dbReference type="Pfam" id="PF00933">
    <property type="entry name" value="Glyco_hydro_3"/>
    <property type="match status" value="1"/>
</dbReference>
<keyword evidence="13" id="KW-1185">Reference proteome</keyword>
<evidence type="ECO:0000256" key="2">
    <source>
        <dbReference type="ARBA" id="ARBA00004987"/>
    </source>
</evidence>
<evidence type="ECO:0000256" key="8">
    <source>
        <dbReference type="ARBA" id="ARBA00023295"/>
    </source>
</evidence>
<dbReference type="UniPathway" id="UPA00696"/>
<evidence type="ECO:0000256" key="5">
    <source>
        <dbReference type="ARBA" id="ARBA00022801"/>
    </source>
</evidence>
<keyword evidence="9 10" id="KW-0624">Polysaccharide degradation</keyword>
<keyword evidence="7 10" id="KW-0119">Carbohydrate metabolism</keyword>
<evidence type="ECO:0000256" key="10">
    <source>
        <dbReference type="RuleBase" id="RU361161"/>
    </source>
</evidence>
<dbReference type="SMART" id="SM01217">
    <property type="entry name" value="Fn3_like"/>
    <property type="match status" value="1"/>
</dbReference>
<evidence type="ECO:0000256" key="4">
    <source>
        <dbReference type="ARBA" id="ARBA00012744"/>
    </source>
</evidence>
<dbReference type="PANTHER" id="PTHR42715">
    <property type="entry name" value="BETA-GLUCOSIDASE"/>
    <property type="match status" value="1"/>
</dbReference>
<keyword evidence="6" id="KW-0325">Glycoprotein</keyword>
<evidence type="ECO:0000313" key="13">
    <source>
        <dbReference type="Proteomes" id="UP000178129"/>
    </source>
</evidence>
<dbReference type="InterPro" id="IPR017853">
    <property type="entry name" value="GH"/>
</dbReference>
<dbReference type="InterPro" id="IPR013783">
    <property type="entry name" value="Ig-like_fold"/>
</dbReference>
<dbReference type="SMART" id="SM00758">
    <property type="entry name" value="PA14"/>
    <property type="match status" value="1"/>
</dbReference>
<dbReference type="Pfam" id="PF07691">
    <property type="entry name" value="PA14"/>
    <property type="match status" value="1"/>
</dbReference>
<dbReference type="GO" id="GO:0008422">
    <property type="term" value="F:beta-glucosidase activity"/>
    <property type="evidence" value="ECO:0007669"/>
    <property type="project" value="UniProtKB-EC"/>
</dbReference>
<dbReference type="PANTHER" id="PTHR42715:SF13">
    <property type="entry name" value="BETA-GLUCOSIDASE K-RELATED"/>
    <property type="match status" value="1"/>
</dbReference>
<dbReference type="PRINTS" id="PR00133">
    <property type="entry name" value="GLHYDRLASE3"/>
</dbReference>
<dbReference type="Gene3D" id="2.60.40.10">
    <property type="entry name" value="Immunoglobulins"/>
    <property type="match status" value="1"/>
</dbReference>
<organism evidence="12 13">
    <name type="scientific">Rhynchosporium graminicola</name>
    <dbReference type="NCBI Taxonomy" id="2792576"/>
    <lineage>
        <taxon>Eukaryota</taxon>
        <taxon>Fungi</taxon>
        <taxon>Dikarya</taxon>
        <taxon>Ascomycota</taxon>
        <taxon>Pezizomycotina</taxon>
        <taxon>Leotiomycetes</taxon>
        <taxon>Helotiales</taxon>
        <taxon>Ploettnerulaceae</taxon>
        <taxon>Rhynchosporium</taxon>
    </lineage>
</organism>
<dbReference type="GO" id="GO:0030245">
    <property type="term" value="P:cellulose catabolic process"/>
    <property type="evidence" value="ECO:0007669"/>
    <property type="project" value="UniProtKB-UniPathway"/>
</dbReference>
<dbReference type="STRING" id="914237.A0A1E1L2C0"/>
<name>A0A1E1L2C0_9HELO</name>
<dbReference type="SUPFAM" id="SSF52279">
    <property type="entry name" value="Beta-D-glucan exohydrolase, C-terminal domain"/>
    <property type="match status" value="1"/>
</dbReference>
<dbReference type="InterPro" id="IPR011658">
    <property type="entry name" value="PA14_dom"/>
</dbReference>
<dbReference type="Gene3D" id="3.40.50.1700">
    <property type="entry name" value="Glycoside hydrolase family 3 C-terminal domain"/>
    <property type="match status" value="1"/>
</dbReference>
<keyword evidence="5 10" id="KW-0378">Hydrolase</keyword>